<gene>
    <name evidence="10" type="ORF">QVD17_35601</name>
</gene>
<dbReference type="GO" id="GO:0015743">
    <property type="term" value="P:malate transport"/>
    <property type="evidence" value="ECO:0007669"/>
    <property type="project" value="InterPro"/>
</dbReference>
<keyword evidence="11" id="KW-1185">Reference proteome</keyword>
<feature type="transmembrane region" description="Helical" evidence="9">
    <location>
        <begin position="116"/>
        <end position="136"/>
    </location>
</feature>
<evidence type="ECO:0008006" key="12">
    <source>
        <dbReference type="Google" id="ProtNLM"/>
    </source>
</evidence>
<proteinExistence type="inferred from homology"/>
<evidence type="ECO:0000256" key="9">
    <source>
        <dbReference type="SAM" id="Phobius"/>
    </source>
</evidence>
<dbReference type="InterPro" id="IPR020966">
    <property type="entry name" value="ALMT"/>
</dbReference>
<evidence type="ECO:0000256" key="4">
    <source>
        <dbReference type="ARBA" id="ARBA00022692"/>
    </source>
</evidence>
<keyword evidence="6" id="KW-0406">Ion transport</keyword>
<accession>A0AAD8JUR1</accession>
<reference evidence="10" key="1">
    <citation type="journal article" date="2023" name="bioRxiv">
        <title>Improved chromosome-level genome assembly for marigold (Tagetes erecta).</title>
        <authorList>
            <person name="Jiang F."/>
            <person name="Yuan L."/>
            <person name="Wang S."/>
            <person name="Wang H."/>
            <person name="Xu D."/>
            <person name="Wang A."/>
            <person name="Fan W."/>
        </authorList>
    </citation>
    <scope>NUCLEOTIDE SEQUENCE</scope>
    <source>
        <strain evidence="10">WSJ</strain>
        <tissue evidence="10">Leaf</tissue>
    </source>
</reference>
<protein>
    <recommendedName>
        <fullName evidence="12">Aluminum-activated malate transporter</fullName>
    </recommendedName>
</protein>
<evidence type="ECO:0000256" key="1">
    <source>
        <dbReference type="ARBA" id="ARBA00004141"/>
    </source>
</evidence>
<keyword evidence="4 9" id="KW-0812">Transmembrane</keyword>
<evidence type="ECO:0000313" key="11">
    <source>
        <dbReference type="Proteomes" id="UP001229421"/>
    </source>
</evidence>
<dbReference type="GO" id="GO:0034220">
    <property type="term" value="P:monoatomic ion transmembrane transport"/>
    <property type="evidence" value="ECO:0007669"/>
    <property type="project" value="UniProtKB-KW"/>
</dbReference>
<comment type="caution">
    <text evidence="10">The sequence shown here is derived from an EMBL/GenBank/DDBJ whole genome shotgun (WGS) entry which is preliminary data.</text>
</comment>
<dbReference type="Pfam" id="PF11744">
    <property type="entry name" value="ALMT"/>
    <property type="match status" value="2"/>
</dbReference>
<dbReference type="AlphaFoldDB" id="A0AAD8JUR1"/>
<feature type="transmembrane region" description="Helical" evidence="9">
    <location>
        <begin position="142"/>
        <end position="163"/>
    </location>
</feature>
<evidence type="ECO:0000256" key="8">
    <source>
        <dbReference type="ARBA" id="ARBA00023303"/>
    </source>
</evidence>
<keyword evidence="3" id="KW-0813">Transport</keyword>
<evidence type="ECO:0000256" key="3">
    <source>
        <dbReference type="ARBA" id="ARBA00022448"/>
    </source>
</evidence>
<comment type="subcellular location">
    <subcellularLocation>
        <location evidence="1">Membrane</location>
        <topology evidence="1">Multi-pass membrane protein</topology>
    </subcellularLocation>
</comment>
<sequence>MKMASKEKLLLSRKGKGLFEESNVNVNDGSLLDRITKSWEDVQEFLFNVYEMGRSDPRQIIFAVKSGSALAFVSVLIFFKEPLTYISKHSIWAILTVIVVFEFSIGATLSKGFNRGLGTVSAAVLALGIAQVSVWAGEWQEFVVVISIFITVICKTWNIRGYLQKFLYTRQLMTPSTRDIEQQYNLQVKKMFSYLGFAIWEPPHGPYKMLRYPWSQFVKVSGALRHCAFMVMAMHGCILSEIQAAPELRLMFRNEIQRVGIEGAKVLRELGNKLEKLEKLSPGIDLLDKVHEAAEDLQMLIDKKSYHLVKSEKWAAARRPKEFDDPDHLEDIKEEETVDSSHYKASKNVMSIHHSSCYGMNFEEQLQWPSRLSVLGDVILNERELRTYESASALSLANFTSSLIEFVARLQNLLNSYQELSDKAMFSEPA</sequence>
<feature type="transmembrane region" description="Helical" evidence="9">
    <location>
        <begin position="60"/>
        <end position="79"/>
    </location>
</feature>
<dbReference type="EMBL" id="JAUHHV010000010">
    <property type="protein sequence ID" value="KAK1409076.1"/>
    <property type="molecule type" value="Genomic_DNA"/>
</dbReference>
<evidence type="ECO:0000256" key="6">
    <source>
        <dbReference type="ARBA" id="ARBA00023065"/>
    </source>
</evidence>
<comment type="similarity">
    <text evidence="2">Belongs to the aromatic acid exporter (TC 2.A.85) family.</text>
</comment>
<evidence type="ECO:0000313" key="10">
    <source>
        <dbReference type="EMBL" id="KAK1409076.1"/>
    </source>
</evidence>
<evidence type="ECO:0000256" key="2">
    <source>
        <dbReference type="ARBA" id="ARBA00007079"/>
    </source>
</evidence>
<keyword evidence="8" id="KW-0407">Ion channel</keyword>
<keyword evidence="5 9" id="KW-1133">Transmembrane helix</keyword>
<keyword evidence="7 9" id="KW-0472">Membrane</keyword>
<feature type="transmembrane region" description="Helical" evidence="9">
    <location>
        <begin position="91"/>
        <end position="109"/>
    </location>
</feature>
<evidence type="ECO:0000256" key="7">
    <source>
        <dbReference type="ARBA" id="ARBA00023136"/>
    </source>
</evidence>
<dbReference type="Proteomes" id="UP001229421">
    <property type="component" value="Unassembled WGS sequence"/>
</dbReference>
<organism evidence="10 11">
    <name type="scientific">Tagetes erecta</name>
    <name type="common">African marigold</name>
    <dbReference type="NCBI Taxonomy" id="13708"/>
    <lineage>
        <taxon>Eukaryota</taxon>
        <taxon>Viridiplantae</taxon>
        <taxon>Streptophyta</taxon>
        <taxon>Embryophyta</taxon>
        <taxon>Tracheophyta</taxon>
        <taxon>Spermatophyta</taxon>
        <taxon>Magnoliopsida</taxon>
        <taxon>eudicotyledons</taxon>
        <taxon>Gunneridae</taxon>
        <taxon>Pentapetalae</taxon>
        <taxon>asterids</taxon>
        <taxon>campanulids</taxon>
        <taxon>Asterales</taxon>
        <taxon>Asteraceae</taxon>
        <taxon>Asteroideae</taxon>
        <taxon>Heliantheae alliance</taxon>
        <taxon>Tageteae</taxon>
        <taxon>Tagetes</taxon>
    </lineage>
</organism>
<dbReference type="GO" id="GO:0016020">
    <property type="term" value="C:membrane"/>
    <property type="evidence" value="ECO:0007669"/>
    <property type="project" value="UniProtKB-SubCell"/>
</dbReference>
<dbReference type="PANTHER" id="PTHR31086">
    <property type="entry name" value="ALUMINUM-ACTIVATED MALATE TRANSPORTER 10"/>
    <property type="match status" value="1"/>
</dbReference>
<evidence type="ECO:0000256" key="5">
    <source>
        <dbReference type="ARBA" id="ARBA00022989"/>
    </source>
</evidence>
<name>A0AAD8JUR1_TARER</name>